<name>A0A7L8AF90_9FLAO</name>
<keyword evidence="2" id="KW-1185">Reference proteome</keyword>
<evidence type="ECO:0000313" key="1">
    <source>
        <dbReference type="EMBL" id="QOD60627.1"/>
    </source>
</evidence>
<evidence type="ECO:0000313" key="2">
    <source>
        <dbReference type="Proteomes" id="UP000516764"/>
    </source>
</evidence>
<dbReference type="Proteomes" id="UP000516764">
    <property type="component" value="Chromosome"/>
</dbReference>
<protein>
    <submittedName>
        <fullName evidence="1">Uncharacterized protein</fullName>
    </submittedName>
</protein>
<reference evidence="1 2" key="1">
    <citation type="journal article" date="2016" name="Int. J. Syst. Evol. Microbiol.">
        <title>Polaribacter haliotis sp. nov., isolated from the gut of abalone Haliotis discus hannai.</title>
        <authorList>
            <person name="Kim Y.O."/>
            <person name="Park I.S."/>
            <person name="Park S."/>
            <person name="Nam B.H."/>
            <person name="Park J.M."/>
            <person name="Kim D.G."/>
            <person name="Yoon J.H."/>
        </authorList>
    </citation>
    <scope>NUCLEOTIDE SEQUENCE [LARGE SCALE GENOMIC DNA]</scope>
    <source>
        <strain evidence="1 2">KCTC 52418</strain>
    </source>
</reference>
<gene>
    <name evidence="1" type="ORF">H9I45_15005</name>
</gene>
<dbReference type="EMBL" id="CP061813">
    <property type="protein sequence ID" value="QOD60627.1"/>
    <property type="molecule type" value="Genomic_DNA"/>
</dbReference>
<sequence length="138" mass="16350">MQNRLKISTVKNNISIFVKHSISTQEIYNNDGELFKHFGNWIRKQNLKDADLETELNWFINVFNKISNRDFKITETLQKSFSKQFAVGYSGADFRKAIANLYSSSPKNKWHLEQNFKFATPEYLLKEDNLNKYLNFKI</sequence>
<dbReference type="RefSeq" id="WP_191141234.1">
    <property type="nucleotide sequence ID" value="NZ_CP061813.1"/>
</dbReference>
<accession>A0A7L8AF90</accession>
<dbReference type="KEGG" id="phal:H9I45_15005"/>
<proteinExistence type="predicted"/>
<organism evidence="1 2">
    <name type="scientific">Polaribacter haliotis</name>
    <dbReference type="NCBI Taxonomy" id="1888915"/>
    <lineage>
        <taxon>Bacteria</taxon>
        <taxon>Pseudomonadati</taxon>
        <taxon>Bacteroidota</taxon>
        <taxon>Flavobacteriia</taxon>
        <taxon>Flavobacteriales</taxon>
        <taxon>Flavobacteriaceae</taxon>
    </lineage>
</organism>
<dbReference type="AlphaFoldDB" id="A0A7L8AF90"/>